<reference evidence="6 7" key="1">
    <citation type="submission" date="2016-04" db="EMBL/GenBank/DDBJ databases">
        <title>Draft genome of an Enterococcus thailandicus strain isolated from bovine feces.</title>
        <authorList>
            <person name="Beukers A.G."/>
            <person name="Zaheer R."/>
            <person name="Goji N."/>
            <person name="Cook S.R."/>
            <person name="Amoako K."/>
            <person name="Chaves A.V."/>
            <person name="Ward M.P."/>
            <person name="Mcallister T.A."/>
        </authorList>
    </citation>
    <scope>NUCLEOTIDE SEQUENCE [LARGE SCALE GENOMIC DNA]</scope>
    <source>
        <strain evidence="6 7">F0711D 46</strain>
    </source>
</reference>
<evidence type="ECO:0000256" key="4">
    <source>
        <dbReference type="ARBA" id="ARBA00023163"/>
    </source>
</evidence>
<organism evidence="6 7">
    <name type="scientific">Enterococcus thailandicus</name>
    <dbReference type="NCBI Taxonomy" id="417368"/>
    <lineage>
        <taxon>Bacteria</taxon>
        <taxon>Bacillati</taxon>
        <taxon>Bacillota</taxon>
        <taxon>Bacilli</taxon>
        <taxon>Lactobacillales</taxon>
        <taxon>Enterococcaceae</taxon>
        <taxon>Enterococcus</taxon>
    </lineage>
</organism>
<dbReference type="GO" id="GO:0003700">
    <property type="term" value="F:DNA-binding transcription factor activity"/>
    <property type="evidence" value="ECO:0007669"/>
    <property type="project" value="InterPro"/>
</dbReference>
<dbReference type="InterPro" id="IPR036244">
    <property type="entry name" value="TipA-like_antibiotic-bd"/>
</dbReference>
<dbReference type="PANTHER" id="PTHR30204">
    <property type="entry name" value="REDOX-CYCLING DRUG-SENSING TRANSCRIPTIONAL ACTIVATOR SOXR"/>
    <property type="match status" value="1"/>
</dbReference>
<name>A0A179ES97_ENTTH</name>
<dbReference type="PROSITE" id="PS50937">
    <property type="entry name" value="HTH_MERR_2"/>
    <property type="match status" value="1"/>
</dbReference>
<feature type="domain" description="HTH merR-type" evidence="5">
    <location>
        <begin position="1"/>
        <end position="71"/>
    </location>
</feature>
<dbReference type="Gene3D" id="1.10.490.50">
    <property type="entry name" value="Antibiotic binding domain of TipA-like multidrug resistance regulators"/>
    <property type="match status" value="1"/>
</dbReference>
<keyword evidence="7" id="KW-1185">Reference proteome</keyword>
<dbReference type="InterPro" id="IPR009061">
    <property type="entry name" value="DNA-bd_dom_put_sf"/>
</dbReference>
<keyword evidence="3" id="KW-0010">Activator</keyword>
<evidence type="ECO:0000256" key="2">
    <source>
        <dbReference type="ARBA" id="ARBA00023125"/>
    </source>
</evidence>
<dbReference type="RefSeq" id="WP_067482874.1">
    <property type="nucleotide sequence ID" value="NZ_LWMN01000011.1"/>
</dbReference>
<keyword evidence="1" id="KW-0805">Transcription regulation</keyword>
<dbReference type="Pfam" id="PF07739">
    <property type="entry name" value="TipAS"/>
    <property type="match status" value="1"/>
</dbReference>
<evidence type="ECO:0000256" key="1">
    <source>
        <dbReference type="ARBA" id="ARBA00023015"/>
    </source>
</evidence>
<comment type="caution">
    <text evidence="6">The sequence shown here is derived from an EMBL/GenBank/DDBJ whole genome shotgun (WGS) entry which is preliminary data.</text>
</comment>
<dbReference type="PANTHER" id="PTHR30204:SF90">
    <property type="entry name" value="HTH-TYPE TRANSCRIPTIONAL ACTIVATOR MTA"/>
    <property type="match status" value="1"/>
</dbReference>
<dbReference type="Proteomes" id="UP000078516">
    <property type="component" value="Unassembled WGS sequence"/>
</dbReference>
<keyword evidence="2" id="KW-0238">DNA-binding</keyword>
<protein>
    <submittedName>
        <fullName evidence="6">MerR family transcriptional regulator</fullName>
    </submittedName>
</protein>
<dbReference type="EMBL" id="LWMN01000011">
    <property type="protein sequence ID" value="OAQ56115.1"/>
    <property type="molecule type" value="Genomic_DNA"/>
</dbReference>
<dbReference type="InterPro" id="IPR012925">
    <property type="entry name" value="TipAS_dom"/>
</dbReference>
<dbReference type="Pfam" id="PF13411">
    <property type="entry name" value="MerR_1"/>
    <property type="match status" value="1"/>
</dbReference>
<evidence type="ECO:0000313" key="6">
    <source>
        <dbReference type="EMBL" id="OAQ56115.1"/>
    </source>
</evidence>
<dbReference type="SUPFAM" id="SSF89082">
    <property type="entry name" value="Antibiotic binding domain of TipA-like multidrug resistance regulators"/>
    <property type="match status" value="1"/>
</dbReference>
<evidence type="ECO:0000256" key="3">
    <source>
        <dbReference type="ARBA" id="ARBA00023159"/>
    </source>
</evidence>
<dbReference type="Gene3D" id="1.10.1660.10">
    <property type="match status" value="1"/>
</dbReference>
<gene>
    <name evidence="6" type="ORF">A6E74_05180</name>
</gene>
<dbReference type="AlphaFoldDB" id="A0A179ES97"/>
<accession>A0A179ES97</accession>
<keyword evidence="4" id="KW-0804">Transcription</keyword>
<dbReference type="CDD" id="cd01106">
    <property type="entry name" value="HTH_TipAL-Mta"/>
    <property type="match status" value="1"/>
</dbReference>
<dbReference type="InterPro" id="IPR000551">
    <property type="entry name" value="MerR-type_HTH_dom"/>
</dbReference>
<evidence type="ECO:0000259" key="5">
    <source>
        <dbReference type="PROSITE" id="PS50937"/>
    </source>
</evidence>
<dbReference type="GO" id="GO:0003677">
    <property type="term" value="F:DNA binding"/>
    <property type="evidence" value="ECO:0007669"/>
    <property type="project" value="UniProtKB-KW"/>
</dbReference>
<dbReference type="SMART" id="SM00422">
    <property type="entry name" value="HTH_MERR"/>
    <property type="match status" value="1"/>
</dbReference>
<dbReference type="SUPFAM" id="SSF46955">
    <property type="entry name" value="Putative DNA-binding domain"/>
    <property type="match status" value="1"/>
</dbReference>
<dbReference type="InterPro" id="IPR047057">
    <property type="entry name" value="MerR_fam"/>
</dbReference>
<evidence type="ECO:0000313" key="7">
    <source>
        <dbReference type="Proteomes" id="UP000078516"/>
    </source>
</evidence>
<sequence length="253" mass="29236">MEYTIKKIAELSGVSPRTLRFYDEIGLLKPARINSSGYRIYGANEIDRLQQILFYRSLEFKLEQIQELLNQPDFDQHQALLEHQKLLLKKRAQIDALLTTVQKTLTSYEGGITMSDQEKFEGFKQQKISENEEKFGQEIREAYGEKTVAKANQKWANMTEEQFQAMQTVESQLLADLTTYLTQPGVDQPLAKAIFDAHKKWLTFSWPTYTPQAHQGLGQMYVADERFTAYYDERSGNGATQALNEIIQHYTSK</sequence>
<proteinExistence type="predicted"/>
<dbReference type="PRINTS" id="PR00040">
    <property type="entry name" value="HTHMERR"/>
</dbReference>